<keyword evidence="2" id="KW-0808">Transferase</keyword>
<reference evidence="2 3" key="1">
    <citation type="submission" date="2018-06" db="EMBL/GenBank/DDBJ databases">
        <authorList>
            <consortium name="Pathogen Informatics"/>
            <person name="Doyle S."/>
        </authorList>
    </citation>
    <scope>NUCLEOTIDE SEQUENCE [LARGE SCALE GENOMIC DNA]</scope>
    <source>
        <strain evidence="2 3">NCTC10283</strain>
    </source>
</reference>
<evidence type="ECO:0000313" key="2">
    <source>
        <dbReference type="EMBL" id="SSY79747.1"/>
    </source>
</evidence>
<dbReference type="InterPro" id="IPR018775">
    <property type="entry name" value="RlaP"/>
</dbReference>
<dbReference type="AlphaFoldDB" id="A0A376BRX1"/>
<keyword evidence="3" id="KW-1185">Reference proteome</keyword>
<name>A0A376BRX1_9NEIS</name>
<feature type="coiled-coil region" evidence="1">
    <location>
        <begin position="303"/>
        <end position="330"/>
    </location>
</feature>
<dbReference type="PANTHER" id="PTHR34817:SF1">
    <property type="entry name" value="NUCLEOTIDYLTRANSFERASE"/>
    <property type="match status" value="1"/>
</dbReference>
<gene>
    <name evidence="2" type="ORF">NCTC10283_01467</name>
</gene>
<sequence length="363" mass="41773">MHTLTLADLHSQNLILLETVSGSRAYGLATPESDWDIKGVFYLPPKQYFSLHYTPQIANESNDIVYYELGRFVELLLASNPHALELLAAPTDCIRQRAPIMDNLRLDWFVSQACQHSFAGYALGQIKKARGLNKKINNPMSPEKKSLLDFCYIIQENDTIDLPIWLAETNRQPEKIGLAAVPHARNLFAVFYDEDGSLGYRGVAPKNMANSLTVSSIPPHAKRVAYLSFNQDGYSSYYREYASYWQWVRERNETRYQNNQAHQGGYDSKNMMHTFRLLQMARDIAVHGEIRVRRDNRDELLAIKQGSLDYETLLSQAEQLNQEVQDLFNENPCRLPEQVNYEAAECALIDMRRELYRAYFQAA</sequence>
<evidence type="ECO:0000256" key="1">
    <source>
        <dbReference type="SAM" id="Coils"/>
    </source>
</evidence>
<dbReference type="RefSeq" id="WP_034291298.1">
    <property type="nucleotide sequence ID" value="NZ_CP091519.2"/>
</dbReference>
<dbReference type="PANTHER" id="PTHR34817">
    <property type="entry name" value="NUCLEOTIDYLTRANSFERASE"/>
    <property type="match status" value="1"/>
</dbReference>
<dbReference type="STRING" id="1120980.GCA_000745955_00461"/>
<dbReference type="GO" id="GO:0016740">
    <property type="term" value="F:transferase activity"/>
    <property type="evidence" value="ECO:0007669"/>
    <property type="project" value="UniProtKB-KW"/>
</dbReference>
<keyword evidence="1" id="KW-0175">Coiled coil</keyword>
<organism evidence="2 3">
    <name type="scientific">Alysiella crassa</name>
    <dbReference type="NCBI Taxonomy" id="153491"/>
    <lineage>
        <taxon>Bacteria</taxon>
        <taxon>Pseudomonadati</taxon>
        <taxon>Pseudomonadota</taxon>
        <taxon>Betaproteobacteria</taxon>
        <taxon>Neisseriales</taxon>
        <taxon>Neisseriaceae</taxon>
        <taxon>Alysiella</taxon>
    </lineage>
</organism>
<dbReference type="OrthoDB" id="243791at2"/>
<proteinExistence type="predicted"/>
<dbReference type="Proteomes" id="UP000254209">
    <property type="component" value="Unassembled WGS sequence"/>
</dbReference>
<dbReference type="EMBL" id="UFSO01000003">
    <property type="protein sequence ID" value="SSY79747.1"/>
    <property type="molecule type" value="Genomic_DNA"/>
</dbReference>
<accession>A0A376BRX1</accession>
<evidence type="ECO:0000313" key="3">
    <source>
        <dbReference type="Proteomes" id="UP000254209"/>
    </source>
</evidence>
<protein>
    <submittedName>
        <fullName evidence="2">Predicted nucleotidyltransferase</fullName>
    </submittedName>
</protein>
<dbReference type="Pfam" id="PF10127">
    <property type="entry name" value="RlaP"/>
    <property type="match status" value="1"/>
</dbReference>